<accession>T0L674</accession>
<sequence length="224" mass="27065">MYASNYLLDDQPSFYKIYILDHEQLVLTNMTNRCCYTKITIQRDMITIDHMVTRGEKMLGQDNMRCHNKINKYLLIREKVYEVLQLNFIREKVYEKYNIELSEKRFMRHLTIKQIYEVLQFNFQHIMTKKFIKKRIDTTIKTDNKLNIINLKLKYDLYTIELGLKHKYLLVNDIGLIHGCKTKIIPYVRYKFQTKSSHILITENEKYIKQKAPTGIEPVPIHYE</sequence>
<dbReference type="VEuPathDB" id="MicrosporidiaDB:NAPIS_ORF02430"/>
<dbReference type="AlphaFoldDB" id="T0L674"/>
<organism evidence="1 2">
    <name type="scientific">Vairimorpha apis BRL 01</name>
    <dbReference type="NCBI Taxonomy" id="1037528"/>
    <lineage>
        <taxon>Eukaryota</taxon>
        <taxon>Fungi</taxon>
        <taxon>Fungi incertae sedis</taxon>
        <taxon>Microsporidia</taxon>
        <taxon>Nosematidae</taxon>
        <taxon>Vairimorpha</taxon>
    </lineage>
</organism>
<gene>
    <name evidence="1" type="ORF">NAPIS_ORF02430</name>
</gene>
<name>T0L674_9MICR</name>
<dbReference type="OrthoDB" id="2194416at2759"/>
<protein>
    <submittedName>
        <fullName evidence="1">Uncharacterized protein</fullName>
    </submittedName>
</protein>
<reference evidence="1 2" key="1">
    <citation type="journal article" date="2013" name="BMC Genomics">
        <title>Genome sequencing and comparative genomics of honey bee microsporidia, Nosema apis reveal novel insights into host-parasite interactions.</title>
        <authorList>
            <person name="Chen Yp."/>
            <person name="Pettis J.S."/>
            <person name="Zhao Y."/>
            <person name="Liu X."/>
            <person name="Tallon L.J."/>
            <person name="Sadzewicz L.D."/>
            <person name="Li R."/>
            <person name="Zheng H."/>
            <person name="Huang S."/>
            <person name="Zhang X."/>
            <person name="Hamilton M.C."/>
            <person name="Pernal S.F."/>
            <person name="Melathopoulos A.P."/>
            <person name="Yan X."/>
            <person name="Evans J.D."/>
        </authorList>
    </citation>
    <scope>NUCLEOTIDE SEQUENCE [LARGE SCALE GENOMIC DNA]</scope>
    <source>
        <strain evidence="1 2">BRL 01</strain>
    </source>
</reference>
<keyword evidence="2" id="KW-1185">Reference proteome</keyword>
<dbReference type="HOGENOM" id="CLU_1235333_0_0_1"/>
<proteinExistence type="predicted"/>
<dbReference type="EMBL" id="KE647339">
    <property type="protein sequence ID" value="EQB60014.1"/>
    <property type="molecule type" value="Genomic_DNA"/>
</dbReference>
<evidence type="ECO:0000313" key="2">
    <source>
        <dbReference type="Proteomes" id="UP000053780"/>
    </source>
</evidence>
<dbReference type="Proteomes" id="UP000053780">
    <property type="component" value="Unassembled WGS sequence"/>
</dbReference>
<evidence type="ECO:0000313" key="1">
    <source>
        <dbReference type="EMBL" id="EQB60014.1"/>
    </source>
</evidence>